<dbReference type="InterPro" id="IPR018303">
    <property type="entry name" value="ATPase_P-typ_P_site"/>
</dbReference>
<dbReference type="GO" id="GO:1990573">
    <property type="term" value="P:potassium ion import across plasma membrane"/>
    <property type="evidence" value="ECO:0007669"/>
    <property type="project" value="TreeGrafter"/>
</dbReference>
<dbReference type="Pfam" id="PF00690">
    <property type="entry name" value="Cation_ATPase_N"/>
    <property type="match status" value="1"/>
</dbReference>
<dbReference type="GO" id="GO:0005524">
    <property type="term" value="F:ATP binding"/>
    <property type="evidence" value="ECO:0007669"/>
    <property type="project" value="UniProtKB-KW"/>
</dbReference>
<name>A0A5C4LXD3_9PSEU</name>
<dbReference type="GO" id="GO:0036376">
    <property type="term" value="P:sodium ion export across plasma membrane"/>
    <property type="evidence" value="ECO:0007669"/>
    <property type="project" value="TreeGrafter"/>
</dbReference>
<dbReference type="Proteomes" id="UP000305546">
    <property type="component" value="Unassembled WGS sequence"/>
</dbReference>
<keyword evidence="3 10" id="KW-0812">Transmembrane</keyword>
<dbReference type="InterPro" id="IPR008250">
    <property type="entry name" value="ATPase_P-typ_transduc_dom_A_sf"/>
</dbReference>
<dbReference type="Pfam" id="PF00689">
    <property type="entry name" value="Cation_ATPase_C"/>
    <property type="match status" value="1"/>
</dbReference>
<dbReference type="SUPFAM" id="SSF81660">
    <property type="entry name" value="Metal cation-transporting ATPase, ATP-binding domain N"/>
    <property type="match status" value="1"/>
</dbReference>
<dbReference type="OrthoDB" id="9814270at2"/>
<dbReference type="RefSeq" id="WP_139099810.1">
    <property type="nucleotide sequence ID" value="NZ_VDFW01000033.1"/>
</dbReference>
<evidence type="ECO:0000256" key="9">
    <source>
        <dbReference type="ARBA" id="ARBA00049360"/>
    </source>
</evidence>
<dbReference type="InterPro" id="IPR044492">
    <property type="entry name" value="P_typ_ATPase_HD_dom"/>
</dbReference>
<keyword evidence="7 10" id="KW-1133">Transmembrane helix</keyword>
<dbReference type="AlphaFoldDB" id="A0A5C4LXD3"/>
<feature type="transmembrane region" description="Helical" evidence="10">
    <location>
        <begin position="65"/>
        <end position="83"/>
    </location>
</feature>
<evidence type="ECO:0000256" key="2">
    <source>
        <dbReference type="ARBA" id="ARBA00005675"/>
    </source>
</evidence>
<evidence type="ECO:0000256" key="5">
    <source>
        <dbReference type="ARBA" id="ARBA00022840"/>
    </source>
</evidence>
<reference evidence="12 13" key="1">
    <citation type="submission" date="2019-06" db="EMBL/GenBank/DDBJ databases">
        <title>Amycolatopsis alkalitolerans sp. nov., isolated from Gastrodia elata Blume.</title>
        <authorList>
            <person name="Narsing Rao M.P."/>
            <person name="Li W.J."/>
        </authorList>
    </citation>
    <scope>NUCLEOTIDE SEQUENCE [LARGE SCALE GENOMIC DNA]</scope>
    <source>
        <strain evidence="12 13">SYSUP0005</strain>
    </source>
</reference>
<dbReference type="SUPFAM" id="SSF81653">
    <property type="entry name" value="Calcium ATPase, transduction domain A"/>
    <property type="match status" value="1"/>
</dbReference>
<dbReference type="SUPFAM" id="SSF81665">
    <property type="entry name" value="Calcium ATPase, transmembrane domain M"/>
    <property type="match status" value="1"/>
</dbReference>
<keyword evidence="8 10" id="KW-0472">Membrane</keyword>
<protein>
    <submittedName>
        <fullName evidence="12">HAD-IC family P-type ATPase</fullName>
    </submittedName>
</protein>
<dbReference type="Gene3D" id="3.40.1110.10">
    <property type="entry name" value="Calcium-transporting ATPase, cytoplasmic domain N"/>
    <property type="match status" value="1"/>
</dbReference>
<comment type="subcellular location">
    <subcellularLocation>
        <location evidence="1">Cell membrane</location>
        <topology evidence="1">Multi-pass membrane protein</topology>
    </subcellularLocation>
</comment>
<feature type="transmembrane region" description="Helical" evidence="10">
    <location>
        <begin position="280"/>
        <end position="307"/>
    </location>
</feature>
<dbReference type="SMART" id="SM00831">
    <property type="entry name" value="Cation_ATPase_N"/>
    <property type="match status" value="1"/>
</dbReference>
<evidence type="ECO:0000256" key="7">
    <source>
        <dbReference type="ARBA" id="ARBA00022989"/>
    </source>
</evidence>
<dbReference type="PANTHER" id="PTHR43294:SF20">
    <property type="entry name" value="P-TYPE ATPASE"/>
    <property type="match status" value="1"/>
</dbReference>
<gene>
    <name evidence="12" type="ORF">FG385_28090</name>
</gene>
<keyword evidence="4" id="KW-0547">Nucleotide-binding</keyword>
<dbReference type="Gene3D" id="3.40.50.1000">
    <property type="entry name" value="HAD superfamily/HAD-like"/>
    <property type="match status" value="1"/>
</dbReference>
<dbReference type="EMBL" id="VDFW01000033">
    <property type="protein sequence ID" value="TNC21574.1"/>
    <property type="molecule type" value="Genomic_DNA"/>
</dbReference>
<sequence>MAETRAAVARGAVHAIPAAEVAAAVGSTHDGLSRAEAAARLQRWGPNEIPETAGRGLWVVFLRQFASPLIYVLVFAAGLSAWLGEWADAGFIAAVLLLNAVIGAAQEHGAERGAQALRRMVTTVTDVVRDGDVVEIDGRELVLGDVVLLTSGMRVPADVRLLDSQSLRVDESPLTGESLPVDKSAGAEVAGEAPLADRPTMAYAGTLVGYGRGRGVVVATGAGTELGALAGQLREPSLAEPPLLARMRRFTVVIGIGVGLVALAMAGIELARGTAWHEVVLVGVALAVSAIPEGLPIALTVALAVAVRRMARRQVIVRRLVAIESLGSCTVVASDKTGTLTANELTVTHLALPGCAPWEVTGVGTDPAGTVLLPGGDEDAELAAAERLARAGVLCNEATLAATDGRWVHRGDAVDVALLVLGHKLGITRPVALDSRPQLAAIPFESEHGYAATLHAVGARTARIVVKGSTERLLGMCATMATVDGERPIDRDQIGRAAEQLAASGERVLALAARTVEGGPGQDLDHDQLTGMTFLGLAGMSDPLRADSPAAVASCQRAGITVVMITGDHPATALAIARRLGLAEHPGDVVTGTQLHETTGDDGIDALTSRARVFARVEPAQKHAIVASLTRQGHVVAVTGDGANDAPALHHAHVGVAMGRSGTDVAREAAEVVITDDRFGSIAAGVEEGRSAYANVRKVIQLLISTGAGELVLVLTALIMGLPLPLLAVQLLWLNLVTNGIQDVALAFEPGEGDEMRRPPRPPREPVFNRIMVERVLLSAAVIGGVTLAVYRWLLAAGWSAEDARNSVVLLMVLFENVHVFNSRSELRSAFTHDPRRNLLLVGGTVFAQLLHIAAMHVPFTQAVLGLHPVSLTHWASLLALAVTLLVAVEAHKAYWRRRTPVTTSP</sequence>
<dbReference type="InterPro" id="IPR023298">
    <property type="entry name" value="ATPase_P-typ_TM_dom_sf"/>
</dbReference>
<evidence type="ECO:0000256" key="6">
    <source>
        <dbReference type="ARBA" id="ARBA00022967"/>
    </source>
</evidence>
<dbReference type="SFLD" id="SFLDS00003">
    <property type="entry name" value="Haloacid_Dehalogenase"/>
    <property type="match status" value="1"/>
</dbReference>
<feature type="transmembrane region" description="Helical" evidence="10">
    <location>
        <begin position="89"/>
        <end position="110"/>
    </location>
</feature>
<feature type="transmembrane region" description="Helical" evidence="10">
    <location>
        <begin position="839"/>
        <end position="860"/>
    </location>
</feature>
<dbReference type="SFLD" id="SFLDG00002">
    <property type="entry name" value="C1.7:_P-type_atpase_like"/>
    <property type="match status" value="1"/>
</dbReference>
<dbReference type="InterPro" id="IPR006068">
    <property type="entry name" value="ATPase_P-typ_cation-transptr_C"/>
</dbReference>
<dbReference type="NCBIfam" id="TIGR01494">
    <property type="entry name" value="ATPase_P-type"/>
    <property type="match status" value="2"/>
</dbReference>
<dbReference type="GO" id="GO:0016887">
    <property type="term" value="F:ATP hydrolysis activity"/>
    <property type="evidence" value="ECO:0007669"/>
    <property type="project" value="InterPro"/>
</dbReference>
<dbReference type="SUPFAM" id="SSF56784">
    <property type="entry name" value="HAD-like"/>
    <property type="match status" value="1"/>
</dbReference>
<comment type="catalytic activity">
    <reaction evidence="9">
        <text>ATP + H2O = ADP + phosphate + H(+)</text>
        <dbReference type="Rhea" id="RHEA:13065"/>
        <dbReference type="ChEBI" id="CHEBI:15377"/>
        <dbReference type="ChEBI" id="CHEBI:15378"/>
        <dbReference type="ChEBI" id="CHEBI:30616"/>
        <dbReference type="ChEBI" id="CHEBI:43474"/>
        <dbReference type="ChEBI" id="CHEBI:456216"/>
    </reaction>
</comment>
<accession>A0A5C4LXD3</accession>
<evidence type="ECO:0000259" key="11">
    <source>
        <dbReference type="SMART" id="SM00831"/>
    </source>
</evidence>
<dbReference type="InterPro" id="IPR059000">
    <property type="entry name" value="ATPase_P-type_domA"/>
</dbReference>
<feature type="transmembrane region" description="Helical" evidence="10">
    <location>
        <begin position="250"/>
        <end position="268"/>
    </location>
</feature>
<comment type="caution">
    <text evidence="12">The sequence shown here is derived from an EMBL/GenBank/DDBJ whole genome shotgun (WGS) entry which is preliminary data.</text>
</comment>
<evidence type="ECO:0000256" key="8">
    <source>
        <dbReference type="ARBA" id="ARBA00023136"/>
    </source>
</evidence>
<evidence type="ECO:0000256" key="10">
    <source>
        <dbReference type="SAM" id="Phobius"/>
    </source>
</evidence>
<evidence type="ECO:0000313" key="12">
    <source>
        <dbReference type="EMBL" id="TNC21574.1"/>
    </source>
</evidence>
<keyword evidence="13" id="KW-1185">Reference proteome</keyword>
<dbReference type="Gene3D" id="1.20.1110.10">
    <property type="entry name" value="Calcium-transporting ATPase, transmembrane domain"/>
    <property type="match status" value="1"/>
</dbReference>
<dbReference type="PROSITE" id="PS00154">
    <property type="entry name" value="ATPASE_E1_E2"/>
    <property type="match status" value="1"/>
</dbReference>
<evidence type="ECO:0000256" key="3">
    <source>
        <dbReference type="ARBA" id="ARBA00022692"/>
    </source>
</evidence>
<dbReference type="PRINTS" id="PR00119">
    <property type="entry name" value="CATATPASE"/>
</dbReference>
<evidence type="ECO:0000313" key="13">
    <source>
        <dbReference type="Proteomes" id="UP000305546"/>
    </source>
</evidence>
<feature type="transmembrane region" description="Helical" evidence="10">
    <location>
        <begin position="776"/>
        <end position="795"/>
    </location>
</feature>
<dbReference type="SFLD" id="SFLDF00027">
    <property type="entry name" value="p-type_atpase"/>
    <property type="match status" value="1"/>
</dbReference>
<dbReference type="PRINTS" id="PR00120">
    <property type="entry name" value="HATPASE"/>
</dbReference>
<dbReference type="PANTHER" id="PTHR43294">
    <property type="entry name" value="SODIUM/POTASSIUM-TRANSPORTING ATPASE SUBUNIT ALPHA"/>
    <property type="match status" value="1"/>
</dbReference>
<feature type="domain" description="Cation-transporting P-type ATPase N-terminal" evidence="11">
    <location>
        <begin position="12"/>
        <end position="85"/>
    </location>
</feature>
<dbReference type="GO" id="GO:0005886">
    <property type="term" value="C:plasma membrane"/>
    <property type="evidence" value="ECO:0007669"/>
    <property type="project" value="UniProtKB-SubCell"/>
</dbReference>
<dbReference type="GO" id="GO:0030007">
    <property type="term" value="P:intracellular potassium ion homeostasis"/>
    <property type="evidence" value="ECO:0007669"/>
    <property type="project" value="TreeGrafter"/>
</dbReference>
<dbReference type="GO" id="GO:0005391">
    <property type="term" value="F:P-type sodium:potassium-exchanging transporter activity"/>
    <property type="evidence" value="ECO:0007669"/>
    <property type="project" value="TreeGrafter"/>
</dbReference>
<dbReference type="Pfam" id="PF13246">
    <property type="entry name" value="Cation_ATPase"/>
    <property type="match status" value="1"/>
</dbReference>
<comment type="similarity">
    <text evidence="2">Belongs to the cation transport ATPase (P-type) (TC 3.A.3) family. Type IIA subfamily.</text>
</comment>
<evidence type="ECO:0000256" key="1">
    <source>
        <dbReference type="ARBA" id="ARBA00004651"/>
    </source>
</evidence>
<dbReference type="InterPro" id="IPR001757">
    <property type="entry name" value="P_typ_ATPase"/>
</dbReference>
<dbReference type="InterPro" id="IPR023214">
    <property type="entry name" value="HAD_sf"/>
</dbReference>
<keyword evidence="5" id="KW-0067">ATP-binding</keyword>
<dbReference type="InterPro" id="IPR050510">
    <property type="entry name" value="Cation_transp_ATPase_P-type"/>
</dbReference>
<feature type="transmembrane region" description="Helical" evidence="10">
    <location>
        <begin position="872"/>
        <end position="889"/>
    </location>
</feature>
<keyword evidence="6" id="KW-1278">Translocase</keyword>
<evidence type="ECO:0000256" key="4">
    <source>
        <dbReference type="ARBA" id="ARBA00022741"/>
    </source>
</evidence>
<dbReference type="InterPro" id="IPR036412">
    <property type="entry name" value="HAD-like_sf"/>
</dbReference>
<dbReference type="InterPro" id="IPR004014">
    <property type="entry name" value="ATPase_P-typ_cation-transptr_N"/>
</dbReference>
<dbReference type="Gene3D" id="2.70.150.10">
    <property type="entry name" value="Calcium-transporting ATPase, cytoplasmic transduction domain A"/>
    <property type="match status" value="1"/>
</dbReference>
<dbReference type="GO" id="GO:1902600">
    <property type="term" value="P:proton transmembrane transport"/>
    <property type="evidence" value="ECO:0007669"/>
    <property type="project" value="TreeGrafter"/>
</dbReference>
<organism evidence="12 13">
    <name type="scientific">Amycolatopsis alkalitolerans</name>
    <dbReference type="NCBI Taxonomy" id="2547244"/>
    <lineage>
        <taxon>Bacteria</taxon>
        <taxon>Bacillati</taxon>
        <taxon>Actinomycetota</taxon>
        <taxon>Actinomycetes</taxon>
        <taxon>Pseudonocardiales</taxon>
        <taxon>Pseudonocardiaceae</taxon>
        <taxon>Amycolatopsis</taxon>
    </lineage>
</organism>
<dbReference type="Pfam" id="PF00122">
    <property type="entry name" value="E1-E2_ATPase"/>
    <property type="match status" value="1"/>
</dbReference>
<dbReference type="GO" id="GO:0006883">
    <property type="term" value="P:intracellular sodium ion homeostasis"/>
    <property type="evidence" value="ECO:0007669"/>
    <property type="project" value="TreeGrafter"/>
</dbReference>
<dbReference type="InterPro" id="IPR023299">
    <property type="entry name" value="ATPase_P-typ_cyto_dom_N"/>
</dbReference>
<proteinExistence type="inferred from homology"/>